<evidence type="ECO:0008006" key="4">
    <source>
        <dbReference type="Google" id="ProtNLM"/>
    </source>
</evidence>
<evidence type="ECO:0000313" key="3">
    <source>
        <dbReference type="Proteomes" id="UP000005087"/>
    </source>
</evidence>
<organism evidence="2 3">
    <name type="scientific">Saccharomonospora glauca K62</name>
    <dbReference type="NCBI Taxonomy" id="928724"/>
    <lineage>
        <taxon>Bacteria</taxon>
        <taxon>Bacillati</taxon>
        <taxon>Actinomycetota</taxon>
        <taxon>Actinomycetes</taxon>
        <taxon>Pseudonocardiales</taxon>
        <taxon>Pseudonocardiaceae</taxon>
        <taxon>Saccharomonospora</taxon>
    </lineage>
</organism>
<feature type="transmembrane region" description="Helical" evidence="1">
    <location>
        <begin position="20"/>
        <end position="39"/>
    </location>
</feature>
<dbReference type="STRING" id="928724.SacglDRAFT_03623"/>
<keyword evidence="1" id="KW-0472">Membrane</keyword>
<dbReference type="EMBL" id="CM001484">
    <property type="protein sequence ID" value="EIF00479.1"/>
    <property type="molecule type" value="Genomic_DNA"/>
</dbReference>
<name>I1D6A4_9PSEU</name>
<reference evidence="3" key="2">
    <citation type="submission" date="2012-01" db="EMBL/GenBank/DDBJ databases">
        <title>Noncontiguous Finished sequence of chromosome of Saccharomonospora glauca K62.</title>
        <authorList>
            <consortium name="US DOE Joint Genome Institute"/>
            <person name="Lucas S."/>
            <person name="Han J."/>
            <person name="Lapidus A."/>
            <person name="Cheng J.-F."/>
            <person name="Goodwin L."/>
            <person name="Pitluck S."/>
            <person name="Peters L."/>
            <person name="Mikhailova N."/>
            <person name="Held B."/>
            <person name="Detter J.C."/>
            <person name="Han C."/>
            <person name="Tapia R."/>
            <person name="Land M."/>
            <person name="Hauser L."/>
            <person name="Kyrpides N."/>
            <person name="Ivanova N."/>
            <person name="Pagani I."/>
            <person name="Brambilla E.-M."/>
            <person name="Klenk H.-P."/>
            <person name="Woyke T."/>
        </authorList>
    </citation>
    <scope>NUCLEOTIDE SEQUENCE [LARGE SCALE GENOMIC DNA]</scope>
    <source>
        <strain evidence="3">K62</strain>
    </source>
</reference>
<gene>
    <name evidence="2" type="ORF">SacglDRAFT_03623</name>
</gene>
<reference evidence="2 3" key="1">
    <citation type="submission" date="2011-09" db="EMBL/GenBank/DDBJ databases">
        <authorList>
            <consortium name="US DOE Joint Genome Institute (JGI-PGF)"/>
            <person name="Lucas S."/>
            <person name="Han J."/>
            <person name="Lapidus A."/>
            <person name="Cheng J.-F."/>
            <person name="Goodwin L."/>
            <person name="Pitluck S."/>
            <person name="Peters L."/>
            <person name="Land M.L."/>
            <person name="Hauser L."/>
            <person name="Brambilla E."/>
            <person name="Klenk H.-P."/>
            <person name="Woyke T.J."/>
        </authorList>
    </citation>
    <scope>NUCLEOTIDE SEQUENCE [LARGE SCALE GENOMIC DNA]</scope>
    <source>
        <strain evidence="2 3">K62</strain>
    </source>
</reference>
<sequence length="134" mass="13985">MELTAQLGQRLVGVGVGPTWVLVFPLVVTAIVMGLLGVLGRAGRIEPNEVFGIRTKRAKENPSEWYRIHREAAPWALGGVVVSIGGIVAVFLVPRGTPQVVVLPVTMALAVALLVVGTVSASRRGGSAVDHDGS</sequence>
<dbReference type="HOGENOM" id="CLU_1947272_0_0_11"/>
<keyword evidence="3" id="KW-1185">Reference proteome</keyword>
<proteinExistence type="predicted"/>
<feature type="transmembrane region" description="Helical" evidence="1">
    <location>
        <begin position="100"/>
        <end position="121"/>
    </location>
</feature>
<evidence type="ECO:0000313" key="2">
    <source>
        <dbReference type="EMBL" id="EIF00479.1"/>
    </source>
</evidence>
<dbReference type="eggNOG" id="ENOG50324WK">
    <property type="taxonomic scope" value="Bacteria"/>
</dbReference>
<dbReference type="AlphaFoldDB" id="I1D6A4"/>
<keyword evidence="1" id="KW-0812">Transmembrane</keyword>
<dbReference type="RefSeq" id="WP_005466265.1">
    <property type="nucleotide sequence ID" value="NZ_CM001484.1"/>
</dbReference>
<evidence type="ECO:0000256" key="1">
    <source>
        <dbReference type="SAM" id="Phobius"/>
    </source>
</evidence>
<dbReference type="Pfam" id="PF13630">
    <property type="entry name" value="SdpI"/>
    <property type="match status" value="1"/>
</dbReference>
<dbReference type="InterPro" id="IPR025962">
    <property type="entry name" value="SdpI/YhfL"/>
</dbReference>
<dbReference type="OrthoDB" id="3431605at2"/>
<keyword evidence="1" id="KW-1133">Transmembrane helix</keyword>
<accession>I1D6A4</accession>
<feature type="transmembrane region" description="Helical" evidence="1">
    <location>
        <begin position="75"/>
        <end position="94"/>
    </location>
</feature>
<protein>
    <recommendedName>
        <fullName evidence="4">SdpI/YhfL protein family</fullName>
    </recommendedName>
</protein>
<dbReference type="Proteomes" id="UP000005087">
    <property type="component" value="Chromosome"/>
</dbReference>